<dbReference type="PANTHER" id="PTHR42685">
    <property type="entry name" value="GERANYLGERANYL DIPHOSPHATE REDUCTASE"/>
    <property type="match status" value="1"/>
</dbReference>
<dbReference type="InterPro" id="IPR011777">
    <property type="entry name" value="Geranylgeranyl_Rdtase_fam"/>
</dbReference>
<name>A0A3L9L7K9_9MICC</name>
<dbReference type="InterPro" id="IPR002938">
    <property type="entry name" value="FAD-bd"/>
</dbReference>
<comment type="caution">
    <text evidence="2">The sequence shown here is derived from an EMBL/GenBank/DDBJ whole genome shotgun (WGS) entry which is preliminary data.</text>
</comment>
<evidence type="ECO:0000313" key="3">
    <source>
        <dbReference type="Proteomes" id="UP000277871"/>
    </source>
</evidence>
<keyword evidence="3" id="KW-1185">Reference proteome</keyword>
<dbReference type="EMBL" id="RDEX01000001">
    <property type="protein sequence ID" value="RLY94348.1"/>
    <property type="molecule type" value="Genomic_DNA"/>
</dbReference>
<dbReference type="SUPFAM" id="SSF51905">
    <property type="entry name" value="FAD/NAD(P)-binding domain"/>
    <property type="match status" value="1"/>
</dbReference>
<dbReference type="Proteomes" id="UP000277871">
    <property type="component" value="Unassembled WGS sequence"/>
</dbReference>
<dbReference type="GO" id="GO:0016628">
    <property type="term" value="F:oxidoreductase activity, acting on the CH-CH group of donors, NAD or NADP as acceptor"/>
    <property type="evidence" value="ECO:0007669"/>
    <property type="project" value="InterPro"/>
</dbReference>
<organism evidence="2 3">
    <name type="scientific">Kocuria tytonicola</name>
    <dbReference type="NCBI Taxonomy" id="2055946"/>
    <lineage>
        <taxon>Bacteria</taxon>
        <taxon>Bacillati</taxon>
        <taxon>Actinomycetota</taxon>
        <taxon>Actinomycetes</taxon>
        <taxon>Micrococcales</taxon>
        <taxon>Micrococcaceae</taxon>
        <taxon>Kocuria</taxon>
    </lineage>
</organism>
<dbReference type="NCBIfam" id="TIGR02032">
    <property type="entry name" value="GG-red-SF"/>
    <property type="match status" value="1"/>
</dbReference>
<dbReference type="OrthoDB" id="9795712at2"/>
<evidence type="ECO:0000259" key="1">
    <source>
        <dbReference type="Pfam" id="PF01494"/>
    </source>
</evidence>
<dbReference type="PRINTS" id="PR00420">
    <property type="entry name" value="RNGMNOXGNASE"/>
</dbReference>
<dbReference type="Pfam" id="PF01494">
    <property type="entry name" value="FAD_binding_3"/>
    <property type="match status" value="1"/>
</dbReference>
<accession>A0A3L9L7K9</accession>
<reference evidence="2 3" key="1">
    <citation type="submission" date="2018-10" db="EMBL/GenBank/DDBJ databases">
        <title>Kocuria tytonicola, new bacteria from the preen glands of American barn owls (Tyto furcata).</title>
        <authorList>
            <person name="Braun M.S."/>
            <person name="Wang E."/>
            <person name="Zimmermann S."/>
            <person name="Boutin S."/>
            <person name="Wagner H."/>
            <person name="Wink M."/>
        </authorList>
    </citation>
    <scope>NUCLEOTIDE SEQUENCE [LARGE SCALE GENOMIC DNA]</scope>
    <source>
        <strain evidence="2 3">473</strain>
    </source>
</reference>
<gene>
    <name evidence="2" type="ORF">EAE32_03895</name>
</gene>
<dbReference type="Gene3D" id="3.50.50.60">
    <property type="entry name" value="FAD/NAD(P)-binding domain"/>
    <property type="match status" value="1"/>
</dbReference>
<proteinExistence type="predicted"/>
<dbReference type="RefSeq" id="WP_121846756.1">
    <property type="nucleotide sequence ID" value="NZ_PHOA01000136.1"/>
</dbReference>
<dbReference type="AlphaFoldDB" id="A0A3L9L7K9"/>
<feature type="domain" description="FAD-binding" evidence="1">
    <location>
        <begin position="2"/>
        <end position="184"/>
    </location>
</feature>
<evidence type="ECO:0000313" key="2">
    <source>
        <dbReference type="EMBL" id="RLY94348.1"/>
    </source>
</evidence>
<protein>
    <submittedName>
        <fullName evidence="2">Geranylgeranyl reductase family protein</fullName>
    </submittedName>
</protein>
<dbReference type="PANTHER" id="PTHR42685:SF22">
    <property type="entry name" value="CONDITIONED MEDIUM FACTOR RECEPTOR 1"/>
    <property type="match status" value="1"/>
</dbReference>
<sequence>MKVLISGGGPAGATAAYWLASHGMDVTVLEKSAYPREKVCGDGLTPRAVQQLRLMGVPHGEAEGYRRNRGLRLVASGRTVEFPWPELTDFPSYGLVRTRAGFDEDLVRHARAAGANVVERRSVKDVLRDGTGRVVGVRAAVLDPETGRRTAETEEHRADLVLAADGNSTRTAVAAGLHRRTDRPMGVAVRTYYRSPRSELDWMEGWLELEDGTRTERALLPGYGWIFGVGDGTANVGLGILDTSPAFGSLDYRAVLRSWTASMPAEWTFDPEHQVGTVGSAALPMAGNRTPHYVPGLMLLGDAAGLVSPFNGEGISNAMESALFAAQCIADAAAANGPQQRENALARYPQLVRAEWGAHFTQGRALAELIGHPAVLSAAVRAGMSVPALMRFAVQVMTELSDRPARTVTDRAIAVLDALTPAA</sequence>
<dbReference type="InterPro" id="IPR050407">
    <property type="entry name" value="Geranylgeranyl_reductase"/>
</dbReference>
<dbReference type="InterPro" id="IPR036188">
    <property type="entry name" value="FAD/NAD-bd_sf"/>
</dbReference>
<dbReference type="GO" id="GO:0071949">
    <property type="term" value="F:FAD binding"/>
    <property type="evidence" value="ECO:0007669"/>
    <property type="project" value="InterPro"/>
</dbReference>